<evidence type="ECO:0000256" key="1">
    <source>
        <dbReference type="SAM" id="MobiDB-lite"/>
    </source>
</evidence>
<feature type="domain" description="Temptin Cys/Cys disulfide" evidence="3">
    <location>
        <begin position="19"/>
        <end position="125"/>
    </location>
</feature>
<reference evidence="4 5" key="1">
    <citation type="submission" date="2024-11" db="EMBL/GenBank/DDBJ databases">
        <title>Chromosome-level genome assembly of the freshwater bivalve Anodonta woodiana.</title>
        <authorList>
            <person name="Chen X."/>
        </authorList>
    </citation>
    <scope>NUCLEOTIDE SEQUENCE [LARGE SCALE GENOMIC DNA]</scope>
    <source>
        <strain evidence="4">MN2024</strain>
        <tissue evidence="4">Gills</tissue>
    </source>
</reference>
<feature type="compositionally biased region" description="Polar residues" evidence="1">
    <location>
        <begin position="165"/>
        <end position="183"/>
    </location>
</feature>
<feature type="compositionally biased region" description="Low complexity" evidence="1">
    <location>
        <begin position="144"/>
        <end position="164"/>
    </location>
</feature>
<keyword evidence="5" id="KW-1185">Reference proteome</keyword>
<accession>A0ABD3WZK4</accession>
<comment type="caution">
    <text evidence="4">The sequence shown here is derived from an EMBL/GenBank/DDBJ whole genome shotgun (WGS) entry which is preliminary data.</text>
</comment>
<evidence type="ECO:0000313" key="4">
    <source>
        <dbReference type="EMBL" id="KAL3878023.1"/>
    </source>
</evidence>
<evidence type="ECO:0000259" key="3">
    <source>
        <dbReference type="Pfam" id="PF24784"/>
    </source>
</evidence>
<proteinExistence type="predicted"/>
<feature type="compositionally biased region" description="Low complexity" evidence="1">
    <location>
        <begin position="205"/>
        <end position="233"/>
    </location>
</feature>
<feature type="signal peptide" evidence="2">
    <location>
        <begin position="1"/>
        <end position="20"/>
    </location>
</feature>
<evidence type="ECO:0000313" key="5">
    <source>
        <dbReference type="Proteomes" id="UP001634394"/>
    </source>
</evidence>
<feature type="chain" id="PRO_5044807555" description="Temptin Cys/Cys disulfide domain-containing protein" evidence="2">
    <location>
        <begin position="21"/>
        <end position="405"/>
    </location>
</feature>
<feature type="region of interest" description="Disordered" evidence="1">
    <location>
        <begin position="144"/>
        <end position="185"/>
    </location>
</feature>
<name>A0ABD3WZK4_SINWO</name>
<protein>
    <recommendedName>
        <fullName evidence="3">Temptin Cys/Cys disulfide domain-containing protein</fullName>
    </recommendedName>
</protein>
<dbReference type="AlphaFoldDB" id="A0ABD3WZK4"/>
<dbReference type="InterPro" id="IPR057626">
    <property type="entry name" value="S-S_Temptin"/>
</dbReference>
<keyword evidence="2" id="KW-0732">Signal</keyword>
<feature type="compositionally biased region" description="Low complexity" evidence="1">
    <location>
        <begin position="241"/>
        <end position="366"/>
    </location>
</feature>
<dbReference type="Pfam" id="PF24784">
    <property type="entry name" value="Temptin_C"/>
    <property type="match status" value="1"/>
</dbReference>
<feature type="compositionally biased region" description="Polar residues" evidence="1">
    <location>
        <begin position="367"/>
        <end position="377"/>
    </location>
</feature>
<feature type="region of interest" description="Disordered" evidence="1">
    <location>
        <begin position="205"/>
        <end position="394"/>
    </location>
</feature>
<evidence type="ECO:0000256" key="2">
    <source>
        <dbReference type="SAM" id="SignalP"/>
    </source>
</evidence>
<organism evidence="4 5">
    <name type="scientific">Sinanodonta woodiana</name>
    <name type="common">Chinese pond mussel</name>
    <name type="synonym">Anodonta woodiana</name>
    <dbReference type="NCBI Taxonomy" id="1069815"/>
    <lineage>
        <taxon>Eukaryota</taxon>
        <taxon>Metazoa</taxon>
        <taxon>Spiralia</taxon>
        <taxon>Lophotrochozoa</taxon>
        <taxon>Mollusca</taxon>
        <taxon>Bivalvia</taxon>
        <taxon>Autobranchia</taxon>
        <taxon>Heteroconchia</taxon>
        <taxon>Palaeoheterodonta</taxon>
        <taxon>Unionida</taxon>
        <taxon>Unionoidea</taxon>
        <taxon>Unionidae</taxon>
        <taxon>Unioninae</taxon>
        <taxon>Sinanodonta</taxon>
    </lineage>
</organism>
<dbReference type="Proteomes" id="UP001634394">
    <property type="component" value="Unassembled WGS sequence"/>
</dbReference>
<gene>
    <name evidence="4" type="ORF">ACJMK2_035659</name>
</gene>
<dbReference type="EMBL" id="JBJQND010000005">
    <property type="protein sequence ID" value="KAL3878023.1"/>
    <property type="molecule type" value="Genomic_DNA"/>
</dbReference>
<sequence>MSHAVTVLTLLLSTVALVRGHGQYRQYLPNRGEHVTCDGQEWPAVGHMYPLPQGGSFPRNPFGLEFRQLRVMDEDPNSSYRPQYQTLCQRDSDGDGVSNGQELGDADCDGVLDQNLNNDRLGHPGFCEARRGRCGNGASYCPNSQGAQQGSQFGDQFGGAQSQATNIQQSQNPGFNPQVSNQGQSLFPSQQLQLPSQQFFTQQPLQQIASQAQQSQFSPQQSQQPIFQQDQQSHLFPPQPQQQQVPQAPQQQFFPQQPPQQMGFLTQQQQQFAQQPQQLFPQQPQQQFAQQPQQLFPQQSQQQFPQQPQQQFLQQPQQQFPQQPQQQFPQQVQERFPQQPQQQFQSQGQFLPPQQQQRLQQPQNQFMFPNSQTQGISPRQRFDQGPVSTDTFQSQGVIPWWNWPS</sequence>